<protein>
    <submittedName>
        <fullName evidence="2">Uncharacterized protein</fullName>
    </submittedName>
</protein>
<accession>A0A176W8P7</accession>
<dbReference type="EMBL" id="LVLJ01001557">
    <property type="protein sequence ID" value="OAE29023.1"/>
    <property type="molecule type" value="Genomic_DNA"/>
</dbReference>
<dbReference type="AlphaFoldDB" id="A0A176W8P7"/>
<evidence type="ECO:0000313" key="3">
    <source>
        <dbReference type="Proteomes" id="UP000077202"/>
    </source>
</evidence>
<evidence type="ECO:0000256" key="1">
    <source>
        <dbReference type="SAM" id="MobiDB-lite"/>
    </source>
</evidence>
<reference evidence="2" key="1">
    <citation type="submission" date="2016-03" db="EMBL/GenBank/DDBJ databases">
        <title>Mechanisms controlling the formation of the plant cell surface in tip-growing cells are functionally conserved among land plants.</title>
        <authorList>
            <person name="Honkanen S."/>
            <person name="Jones V.A."/>
            <person name="Morieri G."/>
            <person name="Champion C."/>
            <person name="Hetherington A.J."/>
            <person name="Kelly S."/>
            <person name="Saint-Marcoux D."/>
            <person name="Proust H."/>
            <person name="Prescott H."/>
            <person name="Dolan L."/>
        </authorList>
    </citation>
    <scope>NUCLEOTIDE SEQUENCE [LARGE SCALE GENOMIC DNA]</scope>
    <source>
        <tissue evidence="2">Whole gametophyte</tissue>
    </source>
</reference>
<organism evidence="2 3">
    <name type="scientific">Marchantia polymorpha subsp. ruderalis</name>
    <dbReference type="NCBI Taxonomy" id="1480154"/>
    <lineage>
        <taxon>Eukaryota</taxon>
        <taxon>Viridiplantae</taxon>
        <taxon>Streptophyta</taxon>
        <taxon>Embryophyta</taxon>
        <taxon>Marchantiophyta</taxon>
        <taxon>Marchantiopsida</taxon>
        <taxon>Marchantiidae</taxon>
        <taxon>Marchantiales</taxon>
        <taxon>Marchantiaceae</taxon>
        <taxon>Marchantia</taxon>
    </lineage>
</organism>
<sequence>MCAFGGTKLLRQKRLREDKTDRQKGQDELTAVNAFGTTAFGTASSAMHLRRIRLQEVRLWRWESTPSALQELSECGARRGITSAGKKLRHSGGEFAQCNFKNAMSKATQLRDDFAEASADWAACFPAQADYGEARFPLMGVELRVPGHVDNLAEAGFSHAATPGPSPGTPNSIPTKGSRASRPSAHLEMLAI</sequence>
<dbReference type="Proteomes" id="UP000077202">
    <property type="component" value="Unassembled WGS sequence"/>
</dbReference>
<keyword evidence="3" id="KW-1185">Reference proteome</keyword>
<gene>
    <name evidence="2" type="ORF">AXG93_2683s1010</name>
</gene>
<proteinExistence type="predicted"/>
<comment type="caution">
    <text evidence="2">The sequence shown here is derived from an EMBL/GenBank/DDBJ whole genome shotgun (WGS) entry which is preliminary data.</text>
</comment>
<evidence type="ECO:0000313" key="2">
    <source>
        <dbReference type="EMBL" id="OAE29023.1"/>
    </source>
</evidence>
<name>A0A176W8P7_MARPO</name>
<feature type="region of interest" description="Disordered" evidence="1">
    <location>
        <begin position="157"/>
        <end position="185"/>
    </location>
</feature>